<evidence type="ECO:0000313" key="3">
    <source>
        <dbReference type="Proteomes" id="UP000765509"/>
    </source>
</evidence>
<reference evidence="2" key="1">
    <citation type="submission" date="2021-03" db="EMBL/GenBank/DDBJ databases">
        <title>Draft genome sequence of rust myrtle Austropuccinia psidii MF-1, a brazilian biotype.</title>
        <authorList>
            <person name="Quecine M.C."/>
            <person name="Pachon D.M.R."/>
            <person name="Bonatelli M.L."/>
            <person name="Correr F.H."/>
            <person name="Franceschini L.M."/>
            <person name="Leite T.F."/>
            <person name="Margarido G.R.A."/>
            <person name="Almeida C.A."/>
            <person name="Ferrarezi J.A."/>
            <person name="Labate C.A."/>
        </authorList>
    </citation>
    <scope>NUCLEOTIDE SEQUENCE</scope>
    <source>
        <strain evidence="2">MF-1</strain>
    </source>
</reference>
<organism evidence="2 3">
    <name type="scientific">Austropuccinia psidii MF-1</name>
    <dbReference type="NCBI Taxonomy" id="1389203"/>
    <lineage>
        <taxon>Eukaryota</taxon>
        <taxon>Fungi</taxon>
        <taxon>Dikarya</taxon>
        <taxon>Basidiomycota</taxon>
        <taxon>Pucciniomycotina</taxon>
        <taxon>Pucciniomycetes</taxon>
        <taxon>Pucciniales</taxon>
        <taxon>Sphaerophragmiaceae</taxon>
        <taxon>Austropuccinia</taxon>
    </lineage>
</organism>
<feature type="region of interest" description="Disordered" evidence="1">
    <location>
        <begin position="73"/>
        <end position="94"/>
    </location>
</feature>
<protein>
    <submittedName>
        <fullName evidence="2">Uncharacterized protein</fullName>
    </submittedName>
</protein>
<keyword evidence="3" id="KW-1185">Reference proteome</keyword>
<proteinExistence type="predicted"/>
<dbReference type="AlphaFoldDB" id="A0A9Q3KZQ7"/>
<feature type="non-terminal residue" evidence="2">
    <location>
        <position position="94"/>
    </location>
</feature>
<evidence type="ECO:0000256" key="1">
    <source>
        <dbReference type="SAM" id="MobiDB-lite"/>
    </source>
</evidence>
<name>A0A9Q3KZQ7_9BASI</name>
<dbReference type="EMBL" id="AVOT02138929">
    <property type="protein sequence ID" value="MBW0590543.1"/>
    <property type="molecule type" value="Genomic_DNA"/>
</dbReference>
<evidence type="ECO:0000313" key="2">
    <source>
        <dbReference type="EMBL" id="MBW0590543.1"/>
    </source>
</evidence>
<gene>
    <name evidence="2" type="ORF">O181_130258</name>
</gene>
<comment type="caution">
    <text evidence="2">The sequence shown here is derived from an EMBL/GenBank/DDBJ whole genome shotgun (WGS) entry which is preliminary data.</text>
</comment>
<sequence>MSSKLTELTDYSPSVPPPSVLCGSGILSRLASPLLMASSGQTYDGYKAAEPCCNPAPAASNVKSYLWSKKDGPFGKDFPVSEGPTPDGASGYSN</sequence>
<accession>A0A9Q3KZQ7</accession>
<dbReference type="Proteomes" id="UP000765509">
    <property type="component" value="Unassembled WGS sequence"/>
</dbReference>